<reference evidence="3" key="1">
    <citation type="submission" date="2020-06" db="EMBL/GenBank/DDBJ databases">
        <title>WGS assembly of Ceratodon purpureus strain R40.</title>
        <authorList>
            <person name="Carey S.B."/>
            <person name="Jenkins J."/>
            <person name="Shu S."/>
            <person name="Lovell J.T."/>
            <person name="Sreedasyam A."/>
            <person name="Maumus F."/>
            <person name="Tiley G.P."/>
            <person name="Fernandez-Pozo N."/>
            <person name="Barry K."/>
            <person name="Chen C."/>
            <person name="Wang M."/>
            <person name="Lipzen A."/>
            <person name="Daum C."/>
            <person name="Saski C.A."/>
            <person name="Payton A.C."/>
            <person name="Mcbreen J.C."/>
            <person name="Conrad R.E."/>
            <person name="Kollar L.M."/>
            <person name="Olsson S."/>
            <person name="Huttunen S."/>
            <person name="Landis J.B."/>
            <person name="Wickett N.J."/>
            <person name="Johnson M.G."/>
            <person name="Rensing S.A."/>
            <person name="Grimwood J."/>
            <person name="Schmutz J."/>
            <person name="Mcdaniel S.F."/>
        </authorList>
    </citation>
    <scope>NUCLEOTIDE SEQUENCE</scope>
    <source>
        <strain evidence="3">R40</strain>
    </source>
</reference>
<protein>
    <recommendedName>
        <fullName evidence="5">Thioredoxin domain-containing protein</fullName>
    </recommendedName>
</protein>
<dbReference type="InterPro" id="IPR036249">
    <property type="entry name" value="Thioredoxin-like_sf"/>
</dbReference>
<keyword evidence="1" id="KW-0472">Membrane</keyword>
<evidence type="ECO:0000256" key="2">
    <source>
        <dbReference type="SAM" id="SignalP"/>
    </source>
</evidence>
<sequence length="222" mass="25021">MKGAVLLLFLVLPFVAVVADSDADEWGLEGEAKRELVIFTDRNFEHDTQAATGQTTGAWLVLFVDRRCERCTLAEKALLEAATEQQPIPALVNVLENPKIRKRFSMTQMPQLRLFRDRRMFVYRGDWNAASISAFIQTGWKETEAQEVPPEASAVSEYLDELSITFHSIIEYLGRRPGLLVAIGGFMATAAYVITLRILGLTPKTKRTPTRPRVRPVKKRAD</sequence>
<dbReference type="PANTHER" id="PTHR19991:SF2">
    <property type="entry name" value="GH08893P"/>
    <property type="match status" value="1"/>
</dbReference>
<evidence type="ECO:0000313" key="3">
    <source>
        <dbReference type="EMBL" id="KAG0576269.1"/>
    </source>
</evidence>
<dbReference type="PANTHER" id="PTHR19991">
    <property type="entry name" value="L 2 01289"/>
    <property type="match status" value="1"/>
</dbReference>
<feature type="signal peptide" evidence="2">
    <location>
        <begin position="1"/>
        <end position="19"/>
    </location>
</feature>
<accession>A0A8T0I017</accession>
<evidence type="ECO:0008006" key="5">
    <source>
        <dbReference type="Google" id="ProtNLM"/>
    </source>
</evidence>
<dbReference type="EMBL" id="CM026425">
    <property type="protein sequence ID" value="KAG0576269.1"/>
    <property type="molecule type" value="Genomic_DNA"/>
</dbReference>
<comment type="caution">
    <text evidence="3">The sequence shown here is derived from an EMBL/GenBank/DDBJ whole genome shotgun (WGS) entry which is preliminary data.</text>
</comment>
<keyword evidence="2" id="KW-0732">Signal</keyword>
<dbReference type="Gene3D" id="3.40.30.10">
    <property type="entry name" value="Glutaredoxin"/>
    <property type="match status" value="1"/>
</dbReference>
<feature type="chain" id="PRO_5035779236" description="Thioredoxin domain-containing protein" evidence="2">
    <location>
        <begin position="20"/>
        <end position="222"/>
    </location>
</feature>
<name>A0A8T0I017_CERPU</name>
<dbReference type="Proteomes" id="UP000822688">
    <property type="component" value="Chromosome 5"/>
</dbReference>
<organism evidence="3 4">
    <name type="scientific">Ceratodon purpureus</name>
    <name type="common">Fire moss</name>
    <name type="synonym">Dicranum purpureum</name>
    <dbReference type="NCBI Taxonomy" id="3225"/>
    <lineage>
        <taxon>Eukaryota</taxon>
        <taxon>Viridiplantae</taxon>
        <taxon>Streptophyta</taxon>
        <taxon>Embryophyta</taxon>
        <taxon>Bryophyta</taxon>
        <taxon>Bryophytina</taxon>
        <taxon>Bryopsida</taxon>
        <taxon>Dicranidae</taxon>
        <taxon>Pseudoditrichales</taxon>
        <taxon>Ditrichaceae</taxon>
        <taxon>Ceratodon</taxon>
    </lineage>
</organism>
<feature type="transmembrane region" description="Helical" evidence="1">
    <location>
        <begin position="178"/>
        <end position="199"/>
    </location>
</feature>
<evidence type="ECO:0000256" key="1">
    <source>
        <dbReference type="SAM" id="Phobius"/>
    </source>
</evidence>
<dbReference type="SUPFAM" id="SSF52833">
    <property type="entry name" value="Thioredoxin-like"/>
    <property type="match status" value="1"/>
</dbReference>
<keyword evidence="4" id="KW-1185">Reference proteome</keyword>
<proteinExistence type="predicted"/>
<keyword evidence="1" id="KW-0812">Transmembrane</keyword>
<keyword evidence="1" id="KW-1133">Transmembrane helix</keyword>
<dbReference type="AlphaFoldDB" id="A0A8T0I017"/>
<gene>
    <name evidence="3" type="ORF">KC19_5G067900</name>
</gene>
<evidence type="ECO:0000313" key="4">
    <source>
        <dbReference type="Proteomes" id="UP000822688"/>
    </source>
</evidence>